<proteinExistence type="predicted"/>
<gene>
    <name evidence="2" type="ORF">POSPLADRAFT_1044256</name>
</gene>
<protein>
    <recommendedName>
        <fullName evidence="4">RING-type E3 ubiquitin transferase</fullName>
    </recommendedName>
</protein>
<dbReference type="SUPFAM" id="SSF57850">
    <property type="entry name" value="RING/U-box"/>
    <property type="match status" value="1"/>
</dbReference>
<dbReference type="Proteomes" id="UP000194127">
    <property type="component" value="Unassembled WGS sequence"/>
</dbReference>
<accession>A0A1X6N8N0</accession>
<evidence type="ECO:0008006" key="4">
    <source>
        <dbReference type="Google" id="ProtNLM"/>
    </source>
</evidence>
<dbReference type="OrthoDB" id="9049620at2759"/>
<dbReference type="GeneID" id="36323451"/>
<sequence length="395" mass="43798">MVANDLKSLLNAAVQDPHDFPPPDVAPGLRQLDEALRCEICGDLYDAPMLLNLSFIDQCLRGTLTEHQQCPKCRQSATEVHMRKNIAVENAVKAWSAARALVLQLSKEEQDRQNAPPKRTDRSERPRKRRKTAQSSGQSSDSDVKIISGPSSPVNVKATSSVECPVCRKHVPFDVINQHIDSNCRKFSAGEQSSSKEKHNQKQQWSKVFDKGGVASSTRRSKEKERDTSKTPDEGYLPKVAYHTLKDKRINDLLNEYDLPTSGDRAAGIRRHEKWVVLYNANIDRTHDSRRTHEQLRRDLRRWEATLKPTAGSGSNSMSGSGSKKAVAADTTAYQAAHKAQFAQLVEAARPKKAASKPQTNESPDEIGVTQEQNGEPLQVTDSEPVAIGDSDSES</sequence>
<dbReference type="GO" id="GO:0006513">
    <property type="term" value="P:protein monoubiquitination"/>
    <property type="evidence" value="ECO:0007669"/>
    <property type="project" value="InterPro"/>
</dbReference>
<dbReference type="RefSeq" id="XP_024341600.1">
    <property type="nucleotide sequence ID" value="XM_024478501.1"/>
</dbReference>
<feature type="region of interest" description="Disordered" evidence="1">
    <location>
        <begin position="191"/>
        <end position="239"/>
    </location>
</feature>
<dbReference type="EMBL" id="KZ110593">
    <property type="protein sequence ID" value="OSX64806.1"/>
    <property type="molecule type" value="Genomic_DNA"/>
</dbReference>
<dbReference type="InterPro" id="IPR013083">
    <property type="entry name" value="Znf_RING/FYVE/PHD"/>
</dbReference>
<dbReference type="PANTHER" id="PTHR14134">
    <property type="entry name" value="E3 UBIQUITIN-PROTEIN LIGASE RAD18"/>
    <property type="match status" value="1"/>
</dbReference>
<dbReference type="GO" id="GO:0097505">
    <property type="term" value="C:Rad6-Rad18 complex"/>
    <property type="evidence" value="ECO:0007669"/>
    <property type="project" value="TreeGrafter"/>
</dbReference>
<feature type="compositionally biased region" description="Polar residues" evidence="1">
    <location>
        <begin position="370"/>
        <end position="382"/>
    </location>
</feature>
<dbReference type="GO" id="GO:0003697">
    <property type="term" value="F:single-stranded DNA binding"/>
    <property type="evidence" value="ECO:0007669"/>
    <property type="project" value="InterPro"/>
</dbReference>
<dbReference type="STRING" id="670580.A0A1X6N8N0"/>
<evidence type="ECO:0000313" key="2">
    <source>
        <dbReference type="EMBL" id="OSX64806.1"/>
    </source>
</evidence>
<dbReference type="GO" id="GO:0005634">
    <property type="term" value="C:nucleus"/>
    <property type="evidence" value="ECO:0007669"/>
    <property type="project" value="TreeGrafter"/>
</dbReference>
<feature type="region of interest" description="Disordered" evidence="1">
    <location>
        <begin position="308"/>
        <end position="334"/>
    </location>
</feature>
<feature type="compositionally biased region" description="Basic and acidic residues" evidence="1">
    <location>
        <begin position="220"/>
        <end position="233"/>
    </location>
</feature>
<dbReference type="Gene3D" id="3.30.40.10">
    <property type="entry name" value="Zinc/RING finger domain, C3HC4 (zinc finger)"/>
    <property type="match status" value="1"/>
</dbReference>
<evidence type="ECO:0000256" key="1">
    <source>
        <dbReference type="SAM" id="MobiDB-lite"/>
    </source>
</evidence>
<feature type="compositionally biased region" description="Low complexity" evidence="1">
    <location>
        <begin position="312"/>
        <end position="334"/>
    </location>
</feature>
<feature type="compositionally biased region" description="Basic and acidic residues" evidence="1">
    <location>
        <begin position="106"/>
        <end position="124"/>
    </location>
</feature>
<organism evidence="2 3">
    <name type="scientific">Postia placenta MAD-698-R-SB12</name>
    <dbReference type="NCBI Taxonomy" id="670580"/>
    <lineage>
        <taxon>Eukaryota</taxon>
        <taxon>Fungi</taxon>
        <taxon>Dikarya</taxon>
        <taxon>Basidiomycota</taxon>
        <taxon>Agaricomycotina</taxon>
        <taxon>Agaricomycetes</taxon>
        <taxon>Polyporales</taxon>
        <taxon>Adustoporiaceae</taxon>
        <taxon>Rhodonia</taxon>
    </lineage>
</organism>
<dbReference type="GO" id="GO:0061630">
    <property type="term" value="F:ubiquitin protein ligase activity"/>
    <property type="evidence" value="ECO:0007669"/>
    <property type="project" value="InterPro"/>
</dbReference>
<dbReference type="AlphaFoldDB" id="A0A1X6N8N0"/>
<feature type="region of interest" description="Disordered" evidence="1">
    <location>
        <begin position="348"/>
        <end position="395"/>
    </location>
</feature>
<feature type="region of interest" description="Disordered" evidence="1">
    <location>
        <begin position="106"/>
        <end position="156"/>
    </location>
</feature>
<keyword evidence="3" id="KW-1185">Reference proteome</keyword>
<dbReference type="PANTHER" id="PTHR14134:SF2">
    <property type="entry name" value="E3 UBIQUITIN-PROTEIN LIGASE RAD18"/>
    <property type="match status" value="1"/>
</dbReference>
<name>A0A1X6N8N0_9APHY</name>
<reference evidence="2 3" key="1">
    <citation type="submission" date="2017-04" db="EMBL/GenBank/DDBJ databases">
        <title>Genome Sequence of the Model Brown-Rot Fungus Postia placenta SB12.</title>
        <authorList>
            <consortium name="DOE Joint Genome Institute"/>
            <person name="Gaskell J."/>
            <person name="Kersten P."/>
            <person name="Larrondo L.F."/>
            <person name="Canessa P."/>
            <person name="Martinez D."/>
            <person name="Hibbett D."/>
            <person name="Schmoll M."/>
            <person name="Kubicek C.P."/>
            <person name="Martinez A.T."/>
            <person name="Yadav J."/>
            <person name="Master E."/>
            <person name="Magnuson J.K."/>
            <person name="James T."/>
            <person name="Yaver D."/>
            <person name="Berka R."/>
            <person name="Labutti K."/>
            <person name="Lipzen A."/>
            <person name="Aerts A."/>
            <person name="Barry K."/>
            <person name="Henrissat B."/>
            <person name="Blanchette R."/>
            <person name="Grigoriev I."/>
            <person name="Cullen D."/>
        </authorList>
    </citation>
    <scope>NUCLEOTIDE SEQUENCE [LARGE SCALE GENOMIC DNA]</scope>
    <source>
        <strain evidence="2 3">MAD-698-R-SB12</strain>
    </source>
</reference>
<dbReference type="GO" id="GO:0006301">
    <property type="term" value="P:DNA damage tolerance"/>
    <property type="evidence" value="ECO:0007669"/>
    <property type="project" value="InterPro"/>
</dbReference>
<dbReference type="InterPro" id="IPR039577">
    <property type="entry name" value="Rad18"/>
</dbReference>
<evidence type="ECO:0000313" key="3">
    <source>
        <dbReference type="Proteomes" id="UP000194127"/>
    </source>
</evidence>
<dbReference type="Gene3D" id="3.30.160.60">
    <property type="entry name" value="Classic Zinc Finger"/>
    <property type="match status" value="1"/>
</dbReference>